<geneLocation type="plasmid" evidence="3"/>
<dbReference type="GO" id="GO:0046914">
    <property type="term" value="F:transition metal ion binding"/>
    <property type="evidence" value="ECO:0007669"/>
    <property type="project" value="InterPro"/>
</dbReference>
<dbReference type="EC" id="1.2.7.12" evidence="2"/>
<dbReference type="InterPro" id="IPR036485">
    <property type="entry name" value="Glu_synth_asu_C_sf"/>
</dbReference>
<dbReference type="GO" id="GO:0015948">
    <property type="term" value="P:methanogenesis"/>
    <property type="evidence" value="ECO:0007669"/>
    <property type="project" value="InterPro"/>
</dbReference>
<dbReference type="InterPro" id="IPR002489">
    <property type="entry name" value="Glu_synth_asu_C"/>
</dbReference>
<protein>
    <submittedName>
        <fullName evidence="2">Formylmethanofuran dehydrogenase, subunit C</fullName>
        <ecNumber evidence="2">1.2.7.12</ecNumber>
    </submittedName>
</protein>
<dbReference type="Gene3D" id="2.160.20.60">
    <property type="entry name" value="Glutamate synthase, alpha subunit, C-terminal domain"/>
    <property type="match status" value="1"/>
</dbReference>
<dbReference type="GO" id="GO:0018493">
    <property type="term" value="F:formylmethanofuran dehydrogenase activity"/>
    <property type="evidence" value="ECO:0007669"/>
    <property type="project" value="UniProtKB-EC"/>
</dbReference>
<dbReference type="Pfam" id="PF01493">
    <property type="entry name" value="GXGXG"/>
    <property type="match status" value="1"/>
</dbReference>
<evidence type="ECO:0000313" key="2">
    <source>
        <dbReference type="EMBL" id="ALL70073.1"/>
    </source>
</evidence>
<keyword evidence="2" id="KW-0614">Plasmid</keyword>
<dbReference type="GeneID" id="69973579"/>
<dbReference type="PANTHER" id="PTHR39673">
    <property type="entry name" value="TUNGSTEN FORMYLMETHANOFURAN DEHYDROGENASE, SUBUNIT C (FWDC)"/>
    <property type="match status" value="1"/>
</dbReference>
<dbReference type="AlphaFoldDB" id="A0A0P0RMH3"/>
<dbReference type="SUPFAM" id="SSF69336">
    <property type="entry name" value="Alpha subunit of glutamate synthase, C-terminal domain"/>
    <property type="match status" value="1"/>
</dbReference>
<accession>A0A0P0RMH3</accession>
<dbReference type="KEGG" id="bcai:K788_0001571"/>
<feature type="domain" description="Glutamate synthase alpha subunit C-terminal" evidence="1">
    <location>
        <begin position="75"/>
        <end position="216"/>
    </location>
</feature>
<dbReference type="PANTHER" id="PTHR39673:SF5">
    <property type="entry name" value="TUNGSTEN-CONTAINING FORMYLMETHANOFURAN DEHYDROGENASE 2 SUBUNIT C"/>
    <property type="match status" value="1"/>
</dbReference>
<dbReference type="InterPro" id="IPR017550">
    <property type="entry name" value="Formylmethanofuran_DH_suC"/>
</dbReference>
<keyword evidence="2" id="KW-0560">Oxidoreductase</keyword>
<evidence type="ECO:0000313" key="3">
    <source>
        <dbReference type="Proteomes" id="UP000019146"/>
    </source>
</evidence>
<sequence length="275" mass="29169">MKRITLRLKHAPSLRIDARELLPARLAQLSAVEISKLALWHGREPIDVGDLFGVEIAEEATLEVPQLRIEGDMQRFDRLGARMDAGRLVVEGHAGDFPGAQMSAGTIVVEGDCGSFAACELSGGRVEIRGNAGDFAGAALPGDMDGMRGGSLVIHGDAGARLGDRMRRGTTVVFGSAGAFVASRMVAGTIAVAGRVGDHPAYGMRRGSLLLLDSAWPETQRFAENASDIDVFWRLLVPTLAREGGTFAMLSRAQAPRRLRGDVSVQGKGEILLAG</sequence>
<reference evidence="2 3" key="1">
    <citation type="journal article" date="2014" name="Genome Announc.">
        <title>Draft Genome Sequence of the Haloacid-Degrading Burkholderia caribensis Strain MBA4.</title>
        <authorList>
            <person name="Pan Y."/>
            <person name="Kong K.F."/>
            <person name="Tsang J.S."/>
        </authorList>
    </citation>
    <scope>NUCLEOTIDE SEQUENCE [LARGE SCALE GENOMIC DNA]</scope>
    <source>
        <strain evidence="2 3">MBA4</strain>
        <plasmid evidence="3">Plasmid</plasmid>
    </source>
</reference>
<gene>
    <name evidence="2" type="ORF">K788_0001571</name>
</gene>
<evidence type="ECO:0000259" key="1">
    <source>
        <dbReference type="Pfam" id="PF01493"/>
    </source>
</evidence>
<organism evidence="2 3">
    <name type="scientific">Paraburkholderia caribensis MBA4</name>
    <dbReference type="NCBI Taxonomy" id="1323664"/>
    <lineage>
        <taxon>Bacteria</taxon>
        <taxon>Pseudomonadati</taxon>
        <taxon>Pseudomonadota</taxon>
        <taxon>Betaproteobacteria</taxon>
        <taxon>Burkholderiales</taxon>
        <taxon>Burkholderiaceae</taxon>
        <taxon>Paraburkholderia</taxon>
    </lineage>
</organism>
<proteinExistence type="predicted"/>
<dbReference type="EMBL" id="CP012748">
    <property type="protein sequence ID" value="ALL70073.1"/>
    <property type="molecule type" value="Genomic_DNA"/>
</dbReference>
<dbReference type="NCBIfam" id="TIGR03122">
    <property type="entry name" value="one_C_dehyd_C"/>
    <property type="match status" value="1"/>
</dbReference>
<dbReference type="CDD" id="cd00980">
    <property type="entry name" value="FwdC/FmdC"/>
    <property type="match status" value="1"/>
</dbReference>
<dbReference type="RefSeq" id="WP_035994908.1">
    <property type="nucleotide sequence ID" value="NZ_CP012748.1"/>
</dbReference>
<dbReference type="Proteomes" id="UP000019146">
    <property type="component" value="Plasmid unnamed"/>
</dbReference>
<name>A0A0P0RMH3_9BURK</name>